<evidence type="ECO:0000256" key="6">
    <source>
        <dbReference type="ARBA" id="ARBA00022777"/>
    </source>
</evidence>
<protein>
    <submittedName>
        <fullName evidence="8">Putative PTS system EIIABC component</fullName>
    </submittedName>
</protein>
<dbReference type="GO" id="GO:0016301">
    <property type="term" value="F:kinase activity"/>
    <property type="evidence" value="ECO:0007669"/>
    <property type="project" value="UniProtKB-KW"/>
</dbReference>
<keyword evidence="1" id="KW-0813">Transport</keyword>
<dbReference type="InterPro" id="IPR013011">
    <property type="entry name" value="PTS_EIIB_2"/>
</dbReference>
<evidence type="ECO:0000313" key="8">
    <source>
        <dbReference type="EMBL" id="CUQ92607.1"/>
    </source>
</evidence>
<evidence type="ECO:0000256" key="2">
    <source>
        <dbReference type="ARBA" id="ARBA00022553"/>
    </source>
</evidence>
<organism evidence="8 9">
    <name type="scientific">[Ruminococcus] torques</name>
    <dbReference type="NCBI Taxonomy" id="33039"/>
    <lineage>
        <taxon>Bacteria</taxon>
        <taxon>Bacillati</taxon>
        <taxon>Bacillota</taxon>
        <taxon>Clostridia</taxon>
        <taxon>Lachnospirales</taxon>
        <taxon>Lachnospiraceae</taxon>
        <taxon>Mediterraneibacter</taxon>
    </lineage>
</organism>
<dbReference type="GO" id="GO:0090563">
    <property type="term" value="F:protein-phosphocysteine-sugar phosphotransferase activity"/>
    <property type="evidence" value="ECO:0007669"/>
    <property type="project" value="TreeGrafter"/>
</dbReference>
<evidence type="ECO:0000259" key="7">
    <source>
        <dbReference type="PROSITE" id="PS51099"/>
    </source>
</evidence>
<evidence type="ECO:0000313" key="9">
    <source>
        <dbReference type="Proteomes" id="UP000078383"/>
    </source>
</evidence>
<dbReference type="NCBIfam" id="TIGR00829">
    <property type="entry name" value="FRU"/>
    <property type="match status" value="1"/>
</dbReference>
<feature type="domain" description="PTS EIIB type-2" evidence="7">
    <location>
        <begin position="1"/>
        <end position="99"/>
    </location>
</feature>
<keyword evidence="5" id="KW-0598">Phosphotransferase system</keyword>
<dbReference type="GO" id="GO:0005886">
    <property type="term" value="C:plasma membrane"/>
    <property type="evidence" value="ECO:0007669"/>
    <property type="project" value="TreeGrafter"/>
</dbReference>
<keyword evidence="2" id="KW-0597">Phosphoprotein</keyword>
<sequence length="102" mass="10858">MYLVAVCSCPVGIAHTYMAAANLKKAAQKKGIEIKVETQGAQGVEDEITAEDIARCDACIIASDVKIKGSSRFKDVPTMSFKVNEPIKDADAVIDELVEALG</sequence>
<dbReference type="GO" id="GO:0022877">
    <property type="term" value="F:protein-N(PI)-phosphohistidine-fructose phosphotransferase system transporter activity"/>
    <property type="evidence" value="ECO:0007669"/>
    <property type="project" value="InterPro"/>
</dbReference>
<gene>
    <name evidence="8" type="primary">hrsA_2</name>
    <name evidence="8" type="ORF">ERS852502_02666</name>
</gene>
<dbReference type="InterPro" id="IPR003353">
    <property type="entry name" value="PTS_IIB_fruc"/>
</dbReference>
<name>A0A175A3S5_9FIRM</name>
<dbReference type="Gene3D" id="3.40.50.2300">
    <property type="match status" value="1"/>
</dbReference>
<dbReference type="CDD" id="cd05569">
    <property type="entry name" value="PTS_IIB_fructose"/>
    <property type="match status" value="1"/>
</dbReference>
<keyword evidence="3" id="KW-0762">Sugar transport</keyword>
<dbReference type="EMBL" id="CZBX01000016">
    <property type="protein sequence ID" value="CUQ92607.1"/>
    <property type="molecule type" value="Genomic_DNA"/>
</dbReference>
<dbReference type="PANTHER" id="PTHR30505">
    <property type="entry name" value="FRUCTOSE-LIKE PERMEASE"/>
    <property type="match status" value="1"/>
</dbReference>
<evidence type="ECO:0000256" key="4">
    <source>
        <dbReference type="ARBA" id="ARBA00022679"/>
    </source>
</evidence>
<dbReference type="InterPro" id="IPR036095">
    <property type="entry name" value="PTS_EIIB-like_sf"/>
</dbReference>
<evidence type="ECO:0000256" key="5">
    <source>
        <dbReference type="ARBA" id="ARBA00022683"/>
    </source>
</evidence>
<dbReference type="InterPro" id="IPR050864">
    <property type="entry name" value="Bacterial_PTS_Sugar_Transport"/>
</dbReference>
<keyword evidence="6" id="KW-0418">Kinase</keyword>
<reference evidence="8 9" key="1">
    <citation type="submission" date="2015-09" db="EMBL/GenBank/DDBJ databases">
        <authorList>
            <consortium name="Pathogen Informatics"/>
        </authorList>
    </citation>
    <scope>NUCLEOTIDE SEQUENCE [LARGE SCALE GENOMIC DNA]</scope>
    <source>
        <strain evidence="8 9">2789STDY5834889</strain>
    </source>
</reference>
<dbReference type="Pfam" id="PF02302">
    <property type="entry name" value="PTS_IIB"/>
    <property type="match status" value="1"/>
</dbReference>
<evidence type="ECO:0000256" key="1">
    <source>
        <dbReference type="ARBA" id="ARBA00022448"/>
    </source>
</evidence>
<dbReference type="PANTHER" id="PTHR30505:SF0">
    <property type="entry name" value="FRUCTOSE-LIKE PTS SYSTEM EIIBC COMPONENT-RELATED"/>
    <property type="match status" value="1"/>
</dbReference>
<dbReference type="SUPFAM" id="SSF52794">
    <property type="entry name" value="PTS system IIB component-like"/>
    <property type="match status" value="1"/>
</dbReference>
<dbReference type="Proteomes" id="UP000078383">
    <property type="component" value="Unassembled WGS sequence"/>
</dbReference>
<dbReference type="OrthoDB" id="9782569at2"/>
<evidence type="ECO:0000256" key="3">
    <source>
        <dbReference type="ARBA" id="ARBA00022597"/>
    </source>
</evidence>
<dbReference type="AlphaFoldDB" id="A0A175A3S5"/>
<proteinExistence type="predicted"/>
<dbReference type="FunFam" id="3.40.50.2300:FF:000014">
    <property type="entry name" value="PTS system fructose-like transporter subunit IIB"/>
    <property type="match status" value="1"/>
</dbReference>
<keyword evidence="4" id="KW-0808">Transferase</keyword>
<dbReference type="PROSITE" id="PS51099">
    <property type="entry name" value="PTS_EIIB_TYPE_2"/>
    <property type="match status" value="1"/>
</dbReference>
<dbReference type="InterPro" id="IPR003501">
    <property type="entry name" value="PTS_EIIB_2/3"/>
</dbReference>
<dbReference type="RefSeq" id="WP_015529400.1">
    <property type="nucleotide sequence ID" value="NZ_CAXTQR010000025.1"/>
</dbReference>
<accession>A0A175A3S5</accession>
<dbReference type="GO" id="GO:0009401">
    <property type="term" value="P:phosphoenolpyruvate-dependent sugar phosphotransferase system"/>
    <property type="evidence" value="ECO:0007669"/>
    <property type="project" value="UniProtKB-KW"/>
</dbReference>